<protein>
    <submittedName>
        <fullName evidence="1">MLO-like protein</fullName>
    </submittedName>
</protein>
<comment type="caution">
    <text evidence="1">The sequence shown here is derived from an EMBL/GenBank/DDBJ whole genome shotgun (WGS) entry which is preliminary data.</text>
</comment>
<sequence length="570" mass="65731">MAEKAAVKERTLEETPTWAVAVVFFVLIAISICIELLIHIVGKWLNNRHKKPLYEALEKVKAELMLLGFISLLLTVLQVPISGLCIPKSIGNTWHPCTKDEEAEKYSDKDSRRRLLSFLDSGEPSTRRSLAGAKYDKCADEGKVALVSAYAIHQLHIFIFVLAVFHVLYCIVTLALGRTKMKKWKAWEKETKTIEYQYHNDPERFRFARDTSFGRRHLNIWSESSISLWIMCFFRQFFGSVTKVDYLTLRHGFIMAHLAPRSETRFDFQKYIGRSLEEDFKVVVGISPILWFIATLFLLTNTHGWFAYLWLPFIPLFIILLVGAKLQVIITKLGLRIQDRGDVVKGAPVVQPGDELFWFGRPRFILFLIHLVLFQNAFQLAFFIWSTLTFSIKSCFHKKTEDVVIRITMGVLIQILCSYVTLPLYALVTQMGSTMKPTIFNDRVAAALKNWHHMAKKQTKHSRHSESNTPLSSRPTTPTHGMSPVHLLHSYPHRSVDSYNNSPMHPNFSNFDNERWDPESLRSPHHHEIDESPRHGESSEQEMAIQEPRQMQLPPGPGSIRVQHEFSFPK</sequence>
<dbReference type="Proteomes" id="UP001164539">
    <property type="component" value="Chromosome 4"/>
</dbReference>
<accession>A0ACC1YBN6</accession>
<evidence type="ECO:0000313" key="2">
    <source>
        <dbReference type="Proteomes" id="UP001164539"/>
    </source>
</evidence>
<gene>
    <name evidence="1" type="ORF">OWV82_008585</name>
</gene>
<name>A0ACC1YBN6_MELAZ</name>
<organism evidence="1 2">
    <name type="scientific">Melia azedarach</name>
    <name type="common">Chinaberry tree</name>
    <dbReference type="NCBI Taxonomy" id="155640"/>
    <lineage>
        <taxon>Eukaryota</taxon>
        <taxon>Viridiplantae</taxon>
        <taxon>Streptophyta</taxon>
        <taxon>Embryophyta</taxon>
        <taxon>Tracheophyta</taxon>
        <taxon>Spermatophyta</taxon>
        <taxon>Magnoliopsida</taxon>
        <taxon>eudicotyledons</taxon>
        <taxon>Gunneridae</taxon>
        <taxon>Pentapetalae</taxon>
        <taxon>rosids</taxon>
        <taxon>malvids</taxon>
        <taxon>Sapindales</taxon>
        <taxon>Meliaceae</taxon>
        <taxon>Melia</taxon>
    </lineage>
</organism>
<reference evidence="1 2" key="1">
    <citation type="journal article" date="2023" name="Science">
        <title>Complex scaffold remodeling in plant triterpene biosynthesis.</title>
        <authorList>
            <person name="De La Pena R."/>
            <person name="Hodgson H."/>
            <person name="Liu J.C."/>
            <person name="Stephenson M.J."/>
            <person name="Martin A.C."/>
            <person name="Owen C."/>
            <person name="Harkess A."/>
            <person name="Leebens-Mack J."/>
            <person name="Jimenez L.E."/>
            <person name="Osbourn A."/>
            <person name="Sattely E.S."/>
        </authorList>
    </citation>
    <scope>NUCLEOTIDE SEQUENCE [LARGE SCALE GENOMIC DNA]</scope>
    <source>
        <strain evidence="2">cv. JPN11</strain>
        <tissue evidence="1">Leaf</tissue>
    </source>
</reference>
<evidence type="ECO:0000313" key="1">
    <source>
        <dbReference type="EMBL" id="KAJ4720819.1"/>
    </source>
</evidence>
<dbReference type="EMBL" id="CM051397">
    <property type="protein sequence ID" value="KAJ4720819.1"/>
    <property type="molecule type" value="Genomic_DNA"/>
</dbReference>
<proteinExistence type="predicted"/>
<keyword evidence="2" id="KW-1185">Reference proteome</keyword>